<dbReference type="EMBL" id="CAJVPW010015944">
    <property type="protein sequence ID" value="CAG8666039.1"/>
    <property type="molecule type" value="Genomic_DNA"/>
</dbReference>
<comment type="caution">
    <text evidence="1">The sequence shown here is derived from an EMBL/GenBank/DDBJ whole genome shotgun (WGS) entry which is preliminary data.</text>
</comment>
<dbReference type="Proteomes" id="UP000789366">
    <property type="component" value="Unassembled WGS sequence"/>
</dbReference>
<accession>A0ACA9NTH5</accession>
<feature type="non-terminal residue" evidence="1">
    <location>
        <position position="70"/>
    </location>
</feature>
<keyword evidence="2" id="KW-1185">Reference proteome</keyword>
<organism evidence="1 2">
    <name type="scientific">Cetraspora pellucida</name>
    <dbReference type="NCBI Taxonomy" id="1433469"/>
    <lineage>
        <taxon>Eukaryota</taxon>
        <taxon>Fungi</taxon>
        <taxon>Fungi incertae sedis</taxon>
        <taxon>Mucoromycota</taxon>
        <taxon>Glomeromycotina</taxon>
        <taxon>Glomeromycetes</taxon>
        <taxon>Diversisporales</taxon>
        <taxon>Gigasporaceae</taxon>
        <taxon>Cetraspora</taxon>
    </lineage>
</organism>
<protein>
    <submittedName>
        <fullName evidence="1">1371_t:CDS:1</fullName>
    </submittedName>
</protein>
<reference evidence="1" key="1">
    <citation type="submission" date="2021-06" db="EMBL/GenBank/DDBJ databases">
        <authorList>
            <person name="Kallberg Y."/>
            <person name="Tangrot J."/>
            <person name="Rosling A."/>
        </authorList>
    </citation>
    <scope>NUCLEOTIDE SEQUENCE</scope>
    <source>
        <strain evidence="1">28 12/20/2015</strain>
    </source>
</reference>
<evidence type="ECO:0000313" key="2">
    <source>
        <dbReference type="Proteomes" id="UP000789366"/>
    </source>
</evidence>
<gene>
    <name evidence="1" type="ORF">SPELUC_LOCUS9461</name>
</gene>
<name>A0ACA9NTH5_9GLOM</name>
<evidence type="ECO:0000313" key="1">
    <source>
        <dbReference type="EMBL" id="CAG8666039.1"/>
    </source>
</evidence>
<proteinExistence type="predicted"/>
<sequence length="70" mass="7958">MFSKGPSEITFNTEKINPFIQKESQNMNTEKLSSQEQTTNIKKTPSQEQATEKNTSMNNMNVKTDVLSTE</sequence>